<keyword evidence="2" id="KW-0902">Two-component regulatory system</keyword>
<dbReference type="SMART" id="SM00862">
    <property type="entry name" value="Trans_reg_C"/>
    <property type="match status" value="1"/>
</dbReference>
<dbReference type="PANTHER" id="PTHR48111">
    <property type="entry name" value="REGULATOR OF RPOS"/>
    <property type="match status" value="1"/>
</dbReference>
<dbReference type="InterPro" id="IPR001867">
    <property type="entry name" value="OmpR/PhoB-type_DNA-bd"/>
</dbReference>
<feature type="DNA-binding region" description="OmpR/PhoB-type" evidence="7">
    <location>
        <begin position="142"/>
        <end position="241"/>
    </location>
</feature>
<evidence type="ECO:0000256" key="2">
    <source>
        <dbReference type="ARBA" id="ARBA00023012"/>
    </source>
</evidence>
<dbReference type="SMART" id="SM00448">
    <property type="entry name" value="REC"/>
    <property type="match status" value="1"/>
</dbReference>
<dbReference type="Proteomes" id="UP000032067">
    <property type="component" value="Unassembled WGS sequence"/>
</dbReference>
<dbReference type="Gene3D" id="6.10.250.690">
    <property type="match status" value="1"/>
</dbReference>
<sequence length="249" mass="28329">MKIEPANSQPRGPVLIVDDDGSLATLLSSYLAGHGIESHVTSNVKESLEAVAQRDYTMVLLDLGLPDGDGVDLTRHWREEHRFPIICMSGREDEADRVMGLELGADDYVVKPFSLREMLARMRAVWRRTDAIRSPVTRGKHPRAYRFDGWELNLNTRRLRAGDGREVALSPSQFNLMVMFLGAPGTIVTREQLIERTRAFDDVFDRSIDVQMLRLRRKIEADPKRPAMLRTERGAGYYFDALSVEAIWD</sequence>
<proteinExistence type="predicted"/>
<accession>A0A0D0MM21</accession>
<organism evidence="10 11">
    <name type="scientific">Variovorax paradoxus</name>
    <dbReference type="NCBI Taxonomy" id="34073"/>
    <lineage>
        <taxon>Bacteria</taxon>
        <taxon>Pseudomonadati</taxon>
        <taxon>Pseudomonadota</taxon>
        <taxon>Betaproteobacteria</taxon>
        <taxon>Burkholderiales</taxon>
        <taxon>Comamonadaceae</taxon>
        <taxon>Variovorax</taxon>
    </lineage>
</organism>
<feature type="modified residue" description="4-aspartylphosphate" evidence="6">
    <location>
        <position position="62"/>
    </location>
</feature>
<dbReference type="InterPro" id="IPR016032">
    <property type="entry name" value="Sig_transdc_resp-reg_C-effctor"/>
</dbReference>
<comment type="caution">
    <text evidence="10">The sequence shown here is derived from an EMBL/GenBank/DDBJ whole genome shotgun (WGS) entry which is preliminary data.</text>
</comment>
<name>A0A0D0MM21_VARPD</name>
<dbReference type="InterPro" id="IPR011006">
    <property type="entry name" value="CheY-like_superfamily"/>
</dbReference>
<dbReference type="InterPro" id="IPR036388">
    <property type="entry name" value="WH-like_DNA-bd_sf"/>
</dbReference>
<dbReference type="SUPFAM" id="SSF46894">
    <property type="entry name" value="C-terminal effector domain of the bipartite response regulators"/>
    <property type="match status" value="1"/>
</dbReference>
<evidence type="ECO:0000313" key="11">
    <source>
        <dbReference type="Proteomes" id="UP000032067"/>
    </source>
</evidence>
<feature type="domain" description="OmpR/PhoB-type" evidence="9">
    <location>
        <begin position="142"/>
        <end position="241"/>
    </location>
</feature>
<dbReference type="Pfam" id="PF00486">
    <property type="entry name" value="Trans_reg_C"/>
    <property type="match status" value="1"/>
</dbReference>
<dbReference type="AlphaFoldDB" id="A0A0D0MM21"/>
<dbReference type="OrthoDB" id="165980at2"/>
<gene>
    <name evidence="10" type="ORF">RT97_12970</name>
</gene>
<dbReference type="GO" id="GO:0006355">
    <property type="term" value="P:regulation of DNA-templated transcription"/>
    <property type="evidence" value="ECO:0007669"/>
    <property type="project" value="InterPro"/>
</dbReference>
<evidence type="ECO:0000256" key="3">
    <source>
        <dbReference type="ARBA" id="ARBA00023015"/>
    </source>
</evidence>
<dbReference type="PROSITE" id="PS51755">
    <property type="entry name" value="OMPR_PHOB"/>
    <property type="match status" value="1"/>
</dbReference>
<dbReference type="GO" id="GO:0032993">
    <property type="term" value="C:protein-DNA complex"/>
    <property type="evidence" value="ECO:0007669"/>
    <property type="project" value="TreeGrafter"/>
</dbReference>
<evidence type="ECO:0000259" key="8">
    <source>
        <dbReference type="PROSITE" id="PS50110"/>
    </source>
</evidence>
<feature type="domain" description="Response regulatory" evidence="8">
    <location>
        <begin position="13"/>
        <end position="126"/>
    </location>
</feature>
<dbReference type="GO" id="GO:0000976">
    <property type="term" value="F:transcription cis-regulatory region binding"/>
    <property type="evidence" value="ECO:0007669"/>
    <property type="project" value="TreeGrafter"/>
</dbReference>
<protein>
    <submittedName>
        <fullName evidence="10">Transcriptional regulator</fullName>
    </submittedName>
</protein>
<evidence type="ECO:0000256" key="5">
    <source>
        <dbReference type="ARBA" id="ARBA00023163"/>
    </source>
</evidence>
<evidence type="ECO:0000256" key="1">
    <source>
        <dbReference type="ARBA" id="ARBA00022553"/>
    </source>
</evidence>
<evidence type="ECO:0000259" key="9">
    <source>
        <dbReference type="PROSITE" id="PS51755"/>
    </source>
</evidence>
<dbReference type="InterPro" id="IPR039420">
    <property type="entry name" value="WalR-like"/>
</dbReference>
<dbReference type="EMBL" id="JXQQ01000028">
    <property type="protein sequence ID" value="KIQ31974.1"/>
    <property type="molecule type" value="Genomic_DNA"/>
</dbReference>
<dbReference type="GO" id="GO:0000156">
    <property type="term" value="F:phosphorelay response regulator activity"/>
    <property type="evidence" value="ECO:0007669"/>
    <property type="project" value="TreeGrafter"/>
</dbReference>
<evidence type="ECO:0000256" key="4">
    <source>
        <dbReference type="ARBA" id="ARBA00023125"/>
    </source>
</evidence>
<keyword evidence="3" id="KW-0805">Transcription regulation</keyword>
<keyword evidence="1 6" id="KW-0597">Phosphoprotein</keyword>
<dbReference type="PANTHER" id="PTHR48111:SF4">
    <property type="entry name" value="DNA-BINDING DUAL TRANSCRIPTIONAL REGULATOR OMPR"/>
    <property type="match status" value="1"/>
</dbReference>
<evidence type="ECO:0000313" key="10">
    <source>
        <dbReference type="EMBL" id="KIQ31974.1"/>
    </source>
</evidence>
<keyword evidence="4 7" id="KW-0238">DNA-binding</keyword>
<dbReference type="GO" id="GO:0005829">
    <property type="term" value="C:cytosol"/>
    <property type="evidence" value="ECO:0007669"/>
    <property type="project" value="TreeGrafter"/>
</dbReference>
<dbReference type="SUPFAM" id="SSF52172">
    <property type="entry name" value="CheY-like"/>
    <property type="match status" value="1"/>
</dbReference>
<reference evidence="10 11" key="1">
    <citation type="submission" date="2014-12" db="EMBL/GenBank/DDBJ databases">
        <title>16Stimator: statistical estimation of ribosomal gene copy numbers from draft genome assemblies.</title>
        <authorList>
            <person name="Perisin M.A."/>
            <person name="Vetter M."/>
            <person name="Gilbert J.A."/>
            <person name="Bergelson J."/>
        </authorList>
    </citation>
    <scope>NUCLEOTIDE SEQUENCE [LARGE SCALE GENOMIC DNA]</scope>
    <source>
        <strain evidence="10 11">MEDvA23</strain>
    </source>
</reference>
<dbReference type="PROSITE" id="PS50110">
    <property type="entry name" value="RESPONSE_REGULATORY"/>
    <property type="match status" value="1"/>
</dbReference>
<evidence type="ECO:0000256" key="6">
    <source>
        <dbReference type="PROSITE-ProRule" id="PRU00169"/>
    </source>
</evidence>
<dbReference type="Gene3D" id="3.40.50.2300">
    <property type="match status" value="1"/>
</dbReference>
<dbReference type="Gene3D" id="1.10.10.10">
    <property type="entry name" value="Winged helix-like DNA-binding domain superfamily/Winged helix DNA-binding domain"/>
    <property type="match status" value="1"/>
</dbReference>
<dbReference type="InterPro" id="IPR001789">
    <property type="entry name" value="Sig_transdc_resp-reg_receiver"/>
</dbReference>
<dbReference type="CDD" id="cd00383">
    <property type="entry name" value="trans_reg_C"/>
    <property type="match status" value="1"/>
</dbReference>
<dbReference type="RefSeq" id="WP_042579189.1">
    <property type="nucleotide sequence ID" value="NZ_JXQQ01000028.1"/>
</dbReference>
<dbReference type="Pfam" id="PF00072">
    <property type="entry name" value="Response_reg"/>
    <property type="match status" value="1"/>
</dbReference>
<keyword evidence="5" id="KW-0804">Transcription</keyword>
<evidence type="ECO:0000256" key="7">
    <source>
        <dbReference type="PROSITE-ProRule" id="PRU01091"/>
    </source>
</evidence>